<dbReference type="Proteomes" id="UP000199701">
    <property type="component" value="Unassembled WGS sequence"/>
</dbReference>
<dbReference type="AlphaFoldDB" id="A0A1I0P7X4"/>
<reference evidence="1 2" key="1">
    <citation type="submission" date="2016-10" db="EMBL/GenBank/DDBJ databases">
        <authorList>
            <person name="de Groot N.N."/>
        </authorList>
    </citation>
    <scope>NUCLEOTIDE SEQUENCE [LARGE SCALE GENOMIC DNA]</scope>
    <source>
        <strain evidence="1 2">DSM 9179</strain>
    </source>
</reference>
<accession>A0A1I0P7X4</accession>
<dbReference type="RefSeq" id="WP_092452095.1">
    <property type="nucleotide sequence ID" value="NZ_FOJI01000004.1"/>
</dbReference>
<dbReference type="STRING" id="99656.SAMN05421659_104228"/>
<organism evidence="1 2">
    <name type="scientific">[Clostridium] fimetarium</name>
    <dbReference type="NCBI Taxonomy" id="99656"/>
    <lineage>
        <taxon>Bacteria</taxon>
        <taxon>Bacillati</taxon>
        <taxon>Bacillota</taxon>
        <taxon>Clostridia</taxon>
        <taxon>Lachnospirales</taxon>
        <taxon>Lachnospiraceae</taxon>
    </lineage>
</organism>
<evidence type="ECO:0000313" key="2">
    <source>
        <dbReference type="Proteomes" id="UP000199701"/>
    </source>
</evidence>
<sequence length="63" mass="7237">MERRNYTDIQVIEYDINSDVSTILLQELSSKLHQITENSGEASFNKKDIEGEKSIFVVAICWS</sequence>
<protein>
    <submittedName>
        <fullName evidence="1">Uncharacterized protein</fullName>
    </submittedName>
</protein>
<name>A0A1I0P7X4_9FIRM</name>
<proteinExistence type="predicted"/>
<dbReference type="OrthoDB" id="67353at2"/>
<gene>
    <name evidence="1" type="ORF">SAMN05421659_104228</name>
</gene>
<evidence type="ECO:0000313" key="1">
    <source>
        <dbReference type="EMBL" id="SEW10300.1"/>
    </source>
</evidence>
<keyword evidence="2" id="KW-1185">Reference proteome</keyword>
<dbReference type="EMBL" id="FOJI01000004">
    <property type="protein sequence ID" value="SEW10300.1"/>
    <property type="molecule type" value="Genomic_DNA"/>
</dbReference>